<protein>
    <submittedName>
        <fullName evidence="1">Uncharacterized protein</fullName>
    </submittedName>
</protein>
<reference evidence="1 2" key="1">
    <citation type="submission" date="2016-03" db="EMBL/GenBank/DDBJ databases">
        <title>Comparative genomics of the ectomycorrhizal sister species Rhizopogon vinicolor and Rhizopogon vesiculosus (Basidiomycota: Boletales) reveals a divergence of the mating type B locus.</title>
        <authorList>
            <person name="Mujic A.B."/>
            <person name="Kuo A."/>
            <person name="Tritt A."/>
            <person name="Lipzen A."/>
            <person name="Chen C."/>
            <person name="Johnson J."/>
            <person name="Sharma A."/>
            <person name="Barry K."/>
            <person name="Grigoriev I.V."/>
            <person name="Spatafora J.W."/>
        </authorList>
    </citation>
    <scope>NUCLEOTIDE SEQUENCE [LARGE SCALE GENOMIC DNA]</scope>
    <source>
        <strain evidence="1 2">AM-OR11-056</strain>
    </source>
</reference>
<dbReference type="Proteomes" id="UP000183567">
    <property type="component" value="Unassembled WGS sequence"/>
</dbReference>
<organism evidence="1 2">
    <name type="scientific">Rhizopogon vesiculosus</name>
    <dbReference type="NCBI Taxonomy" id="180088"/>
    <lineage>
        <taxon>Eukaryota</taxon>
        <taxon>Fungi</taxon>
        <taxon>Dikarya</taxon>
        <taxon>Basidiomycota</taxon>
        <taxon>Agaricomycotina</taxon>
        <taxon>Agaricomycetes</taxon>
        <taxon>Agaricomycetidae</taxon>
        <taxon>Boletales</taxon>
        <taxon>Suillineae</taxon>
        <taxon>Rhizopogonaceae</taxon>
        <taxon>Rhizopogon</taxon>
    </lineage>
</organism>
<sequence>MCSWRHVRNVYLRCGHALNLPDELIACDRPSCRFSPNHPRTCVPPICKETCLQYRQFPQQYCKLIMTIPRLASSHPHDRRLSINIYSAQDLGPAVDESGVRLGPLIQYTEGNNFDLREISGFLSSSNNQKLQCAALQFPGHAAEWQSPDFTECMSLTFGPAAELVLDYRDIKVHCAALDTLQLSWHLHMPLTSSNRWCPAVLLTLFVMISTPLNPWSSRLPWNCLTLPHDPKTSLSDLLPLFCASLVFFPLCQPPPNFQIAALRVLEVSAGSSTYELLKAVADTFQFLIQPLYSPETAVQIAALKVLEAGAGTKDPELARAVKTIPPALTKIQSSGESDVSSAARKVLDVGSQNVLIGSTHDDV</sequence>
<accession>A0A1J8R2H4</accession>
<keyword evidence="2" id="KW-1185">Reference proteome</keyword>
<dbReference type="OrthoDB" id="2748942at2759"/>
<dbReference type="InterPro" id="IPR016024">
    <property type="entry name" value="ARM-type_fold"/>
</dbReference>
<evidence type="ECO:0000313" key="1">
    <source>
        <dbReference type="EMBL" id="OJA20032.1"/>
    </source>
</evidence>
<dbReference type="SUPFAM" id="SSF48371">
    <property type="entry name" value="ARM repeat"/>
    <property type="match status" value="1"/>
</dbReference>
<gene>
    <name evidence="1" type="ORF">AZE42_04459</name>
</gene>
<evidence type="ECO:0000313" key="2">
    <source>
        <dbReference type="Proteomes" id="UP000183567"/>
    </source>
</evidence>
<proteinExistence type="predicted"/>
<dbReference type="EMBL" id="LVVM01000747">
    <property type="protein sequence ID" value="OJA20032.1"/>
    <property type="molecule type" value="Genomic_DNA"/>
</dbReference>
<comment type="caution">
    <text evidence="1">The sequence shown here is derived from an EMBL/GenBank/DDBJ whole genome shotgun (WGS) entry which is preliminary data.</text>
</comment>
<name>A0A1J8R2H4_9AGAM</name>
<dbReference type="AlphaFoldDB" id="A0A1J8R2H4"/>